<dbReference type="InterPro" id="IPR029028">
    <property type="entry name" value="Alpha/beta_knot_MTases"/>
</dbReference>
<dbReference type="Gene3D" id="3.40.1280.10">
    <property type="match status" value="1"/>
</dbReference>
<dbReference type="GO" id="GO:0008173">
    <property type="term" value="F:RNA methyltransferase activity"/>
    <property type="evidence" value="ECO:0007669"/>
    <property type="project" value="InterPro"/>
</dbReference>
<dbReference type="InterPro" id="IPR051259">
    <property type="entry name" value="rRNA_Methyltransferase"/>
</dbReference>
<dbReference type="GO" id="GO:0003723">
    <property type="term" value="F:RNA binding"/>
    <property type="evidence" value="ECO:0007669"/>
    <property type="project" value="InterPro"/>
</dbReference>
<evidence type="ECO:0000313" key="6">
    <source>
        <dbReference type="Proteomes" id="UP000243077"/>
    </source>
</evidence>
<dbReference type="GO" id="GO:0032259">
    <property type="term" value="P:methylation"/>
    <property type="evidence" value="ECO:0007669"/>
    <property type="project" value="UniProtKB-KW"/>
</dbReference>
<organism evidence="5 6">
    <name type="scientific">Pontimonas salivibrio</name>
    <dbReference type="NCBI Taxonomy" id="1159327"/>
    <lineage>
        <taxon>Bacteria</taxon>
        <taxon>Bacillati</taxon>
        <taxon>Actinomycetota</taxon>
        <taxon>Actinomycetes</taxon>
        <taxon>Micrococcales</taxon>
        <taxon>Microbacteriaceae</taxon>
        <taxon>Pontimonas</taxon>
    </lineage>
</organism>
<dbReference type="GO" id="GO:0006396">
    <property type="term" value="P:RNA processing"/>
    <property type="evidence" value="ECO:0007669"/>
    <property type="project" value="InterPro"/>
</dbReference>
<evidence type="ECO:0000256" key="3">
    <source>
        <dbReference type="ARBA" id="ARBA00022679"/>
    </source>
</evidence>
<evidence type="ECO:0000256" key="2">
    <source>
        <dbReference type="ARBA" id="ARBA00022603"/>
    </source>
</evidence>
<keyword evidence="3 5" id="KW-0808">Transferase</keyword>
<dbReference type="InterPro" id="IPR001537">
    <property type="entry name" value="SpoU_MeTrfase"/>
</dbReference>
<dbReference type="RefSeq" id="WP_104913676.1">
    <property type="nucleotide sequence ID" value="NZ_CP026923.1"/>
</dbReference>
<gene>
    <name evidence="5" type="ORF">C3B54_111209</name>
</gene>
<feature type="domain" description="RNA 2-O ribose methyltransferase substrate binding" evidence="4">
    <location>
        <begin position="29"/>
        <end position="104"/>
    </location>
</feature>
<evidence type="ECO:0000256" key="1">
    <source>
        <dbReference type="ARBA" id="ARBA00007228"/>
    </source>
</evidence>
<dbReference type="InterPro" id="IPR053888">
    <property type="entry name" value="MRM3-like_sub_bind"/>
</dbReference>
<dbReference type="EMBL" id="CP026923">
    <property type="protein sequence ID" value="AVG24160.1"/>
    <property type="molecule type" value="Genomic_DNA"/>
</dbReference>
<protein>
    <submittedName>
        <fullName evidence="5">SpoU-like tRNA/rRNA methyltransferase</fullName>
    </submittedName>
</protein>
<dbReference type="GO" id="GO:0005737">
    <property type="term" value="C:cytoplasm"/>
    <property type="evidence" value="ECO:0007669"/>
    <property type="project" value="UniProtKB-ARBA"/>
</dbReference>
<dbReference type="PANTHER" id="PTHR43191:SF2">
    <property type="entry name" value="RRNA METHYLTRANSFERASE 3, MITOCHONDRIAL"/>
    <property type="match status" value="1"/>
</dbReference>
<evidence type="ECO:0000259" key="4">
    <source>
        <dbReference type="SMART" id="SM00967"/>
    </source>
</evidence>
<keyword evidence="6" id="KW-1185">Reference proteome</keyword>
<dbReference type="InterPro" id="IPR029064">
    <property type="entry name" value="Ribosomal_eL30-like_sf"/>
</dbReference>
<dbReference type="InterPro" id="IPR013123">
    <property type="entry name" value="SpoU_subst-bd"/>
</dbReference>
<reference evidence="5 6" key="1">
    <citation type="submission" date="2018-02" db="EMBL/GenBank/DDBJ databases">
        <title>Complete genome of the streamlined marine actinobacterium Pontimonas salivibrio CL-TW6 adapted to coastal planktonic lifestype.</title>
        <authorList>
            <person name="Cho B.C."/>
            <person name="Hardies S.C."/>
            <person name="Jang G.I."/>
            <person name="Hwang C.Y."/>
        </authorList>
    </citation>
    <scope>NUCLEOTIDE SEQUENCE [LARGE SCALE GENOMIC DNA]</scope>
    <source>
        <strain evidence="5 6">CL-TW6</strain>
    </source>
</reference>
<proteinExistence type="inferred from homology"/>
<accession>A0A2L2BR69</accession>
<dbReference type="KEGG" id="psai:C3B54_111209"/>
<dbReference type="OrthoDB" id="9794400at2"/>
<dbReference type="PANTHER" id="PTHR43191">
    <property type="entry name" value="RRNA METHYLTRANSFERASE 3"/>
    <property type="match status" value="1"/>
</dbReference>
<dbReference type="Pfam" id="PF00588">
    <property type="entry name" value="SpoU_methylase"/>
    <property type="match status" value="1"/>
</dbReference>
<keyword evidence="2 5" id="KW-0489">Methyltransferase</keyword>
<dbReference type="SUPFAM" id="SSF75217">
    <property type="entry name" value="alpha/beta knot"/>
    <property type="match status" value="1"/>
</dbReference>
<comment type="similarity">
    <text evidence="1">Belongs to the class IV-like SAM-binding methyltransferase superfamily. RNA methyltransferase TrmH family.</text>
</comment>
<dbReference type="Proteomes" id="UP000243077">
    <property type="component" value="Chromosome"/>
</dbReference>
<sequence length="273" mass="28771">MIDNPRSPRVRAVAKLAKKSRRHEAGMFLVEGPQAVREALAHRASDVIDVFMTEQAAMRHQDLVDLASGAGIEVETVTDEVLEQMADTATPQGVIAVHHIVPFTLDQVLQGTPRLVVALDRVSDPGNAGTIIRVAVAAGADAVIVTDESVDIYNPKVVRSTTGSLFHIPFVTDVEWSVAESALRAAGLQVVAADTSGESLPDVAESGGLSTPTAWLFGNEAHGLAQDVLERADRVVSVPQYGPVESMNLATAAAVCLFQSAFALRGHPGSPQG</sequence>
<evidence type="ECO:0000313" key="5">
    <source>
        <dbReference type="EMBL" id="AVG24160.1"/>
    </source>
</evidence>
<dbReference type="SUPFAM" id="SSF55315">
    <property type="entry name" value="L30e-like"/>
    <property type="match status" value="1"/>
</dbReference>
<dbReference type="SMART" id="SM00967">
    <property type="entry name" value="SpoU_sub_bind"/>
    <property type="match status" value="1"/>
</dbReference>
<dbReference type="Pfam" id="PF22435">
    <property type="entry name" value="MRM3-like_sub_bind"/>
    <property type="match status" value="1"/>
</dbReference>
<name>A0A2L2BR69_9MICO</name>
<dbReference type="CDD" id="cd18095">
    <property type="entry name" value="SpoU-like_rRNA-MTase"/>
    <property type="match status" value="1"/>
</dbReference>
<dbReference type="Gene3D" id="3.30.1330.30">
    <property type="match status" value="1"/>
</dbReference>
<dbReference type="InterPro" id="IPR029026">
    <property type="entry name" value="tRNA_m1G_MTases_N"/>
</dbReference>
<dbReference type="AlphaFoldDB" id="A0A2L2BR69"/>